<accession>A0ABS5DZT8</accession>
<comment type="caution">
    <text evidence="2">The sequence shown here is derived from an EMBL/GenBank/DDBJ whole genome shotgun (WGS) entry which is preliminary data.</text>
</comment>
<evidence type="ECO:0000313" key="2">
    <source>
        <dbReference type="EMBL" id="MBQ0936654.1"/>
    </source>
</evidence>
<protein>
    <recommendedName>
        <fullName evidence="4">Fungal lipase-like domain-containing protein</fullName>
    </recommendedName>
</protein>
<dbReference type="Proteomes" id="UP000672097">
    <property type="component" value="Unassembled WGS sequence"/>
</dbReference>
<evidence type="ECO:0008006" key="4">
    <source>
        <dbReference type="Google" id="ProtNLM"/>
    </source>
</evidence>
<dbReference type="Gene3D" id="3.40.50.1820">
    <property type="entry name" value="alpha/beta hydrolase"/>
    <property type="match status" value="1"/>
</dbReference>
<feature type="transmembrane region" description="Helical" evidence="1">
    <location>
        <begin position="147"/>
        <end position="166"/>
    </location>
</feature>
<keyword evidence="1" id="KW-1133">Transmembrane helix</keyword>
<sequence>MQWHRLVFFVGGFDPKSPRHYHRLYRGAAKHRCLSADQETVAVGPLRQVSSWQQFWDVRWSGRSGGHDTRFTVLAWDDIVRQHWHRDLWHALGAYWRYYVGGTRQGLFGRVWPVAKDTWLLGMFPLLIALGVALMCALSAFVAAKLLPAWSTWIWLLAPCLWLFAWRQVETRLDSEWLVRLYGFSHLQAAGRVPELDARVSDMADAVVAAAEAARRDPDQLCQEVLIVGHSTGSIVAASVLARVLERAPWLGQDGPRVSCLTLGHCTPAVAFFSSASAFRRDLALVVAHAPLTWLDYSAPGDWAAFHRVGPWLVPGAATTWQGSPRFHAIMDPAAYEVVKRNRLSMHMQYLRSSTRPGAYDYVRLTAGPLTLRAHWQLHHASGSALAPSIEQTHGRA</sequence>
<keyword evidence="1" id="KW-0472">Membrane</keyword>
<keyword evidence="1" id="KW-0812">Transmembrane</keyword>
<keyword evidence="3" id="KW-1185">Reference proteome</keyword>
<evidence type="ECO:0000256" key="1">
    <source>
        <dbReference type="SAM" id="Phobius"/>
    </source>
</evidence>
<organism evidence="2 3">
    <name type="scientific">Ideonella paludis</name>
    <dbReference type="NCBI Taxonomy" id="1233411"/>
    <lineage>
        <taxon>Bacteria</taxon>
        <taxon>Pseudomonadati</taxon>
        <taxon>Pseudomonadota</taxon>
        <taxon>Betaproteobacteria</taxon>
        <taxon>Burkholderiales</taxon>
        <taxon>Sphaerotilaceae</taxon>
        <taxon>Ideonella</taxon>
    </lineage>
</organism>
<dbReference type="SUPFAM" id="SSF53474">
    <property type="entry name" value="alpha/beta-Hydrolases"/>
    <property type="match status" value="1"/>
</dbReference>
<dbReference type="EMBL" id="JAGQDG010000005">
    <property type="protein sequence ID" value="MBQ0936654.1"/>
    <property type="molecule type" value="Genomic_DNA"/>
</dbReference>
<reference evidence="2 3" key="1">
    <citation type="submission" date="2021-04" db="EMBL/GenBank/DDBJ databases">
        <title>The genome sequence of type strain Ideonella paludis KCTC 32238.</title>
        <authorList>
            <person name="Liu Y."/>
        </authorList>
    </citation>
    <scope>NUCLEOTIDE SEQUENCE [LARGE SCALE GENOMIC DNA]</scope>
    <source>
        <strain evidence="2 3">KCTC 32238</strain>
    </source>
</reference>
<proteinExistence type="predicted"/>
<name>A0ABS5DZT8_9BURK</name>
<evidence type="ECO:0000313" key="3">
    <source>
        <dbReference type="Proteomes" id="UP000672097"/>
    </source>
</evidence>
<feature type="transmembrane region" description="Helical" evidence="1">
    <location>
        <begin position="119"/>
        <end position="141"/>
    </location>
</feature>
<dbReference type="InterPro" id="IPR029058">
    <property type="entry name" value="AB_hydrolase_fold"/>
</dbReference>
<gene>
    <name evidence="2" type="ORF">KAK11_15080</name>
</gene>
<dbReference type="RefSeq" id="WP_210810017.1">
    <property type="nucleotide sequence ID" value="NZ_JAGQDG010000005.1"/>
</dbReference>